<proteinExistence type="predicted"/>
<protein>
    <submittedName>
        <fullName evidence="1">Uncharacterized protein</fullName>
    </submittedName>
</protein>
<gene>
    <name evidence="1" type="ORF">LYNGBM3L_65650</name>
</gene>
<keyword evidence="2" id="KW-1185">Reference proteome</keyword>
<organism evidence="1 2">
    <name type="scientific">Moorena producens 3L</name>
    <dbReference type="NCBI Taxonomy" id="489825"/>
    <lineage>
        <taxon>Bacteria</taxon>
        <taxon>Bacillati</taxon>
        <taxon>Cyanobacteriota</taxon>
        <taxon>Cyanophyceae</taxon>
        <taxon>Coleofasciculales</taxon>
        <taxon>Coleofasciculaceae</taxon>
        <taxon>Moorena</taxon>
    </lineage>
</organism>
<accession>F4Y1A7</accession>
<dbReference type="AlphaFoldDB" id="F4Y1A7"/>
<dbReference type="Proteomes" id="UP000003959">
    <property type="component" value="Unassembled WGS sequence"/>
</dbReference>
<name>F4Y1A7_9CYAN</name>
<evidence type="ECO:0000313" key="1">
    <source>
        <dbReference type="EMBL" id="EGJ29049.1"/>
    </source>
</evidence>
<dbReference type="EMBL" id="GL890970">
    <property type="protein sequence ID" value="EGJ29049.1"/>
    <property type="molecule type" value="Genomic_DNA"/>
</dbReference>
<evidence type="ECO:0000313" key="2">
    <source>
        <dbReference type="Proteomes" id="UP000003959"/>
    </source>
</evidence>
<reference evidence="2" key="1">
    <citation type="journal article" date="2011" name="Proc. Natl. Acad. Sci. U.S.A.">
        <title>Genomic insights into the physiology and ecology of the marine filamentous cyanobacterium Lyngbya majuscula.</title>
        <authorList>
            <person name="Jones A.C."/>
            <person name="Monroe E.A."/>
            <person name="Podell S."/>
            <person name="Hess W.R."/>
            <person name="Klages S."/>
            <person name="Esquenazi E."/>
            <person name="Niessen S."/>
            <person name="Hoover H."/>
            <person name="Rothmann M."/>
            <person name="Lasken R.S."/>
            <person name="Yates J.R.III."/>
            <person name="Reinhardt R."/>
            <person name="Kube M."/>
            <person name="Burkart M.D."/>
            <person name="Allen E.E."/>
            <person name="Dorrestein P.C."/>
            <person name="Gerwick W.H."/>
            <person name="Gerwick L."/>
        </authorList>
    </citation>
    <scope>NUCLEOTIDE SEQUENCE [LARGE SCALE GENOMIC DNA]</scope>
    <source>
        <strain evidence="2">3L</strain>
    </source>
</reference>
<dbReference type="eggNOG" id="ENOG5032W6E">
    <property type="taxonomic scope" value="Bacteria"/>
</dbReference>
<dbReference type="HOGENOM" id="CLU_147221_0_0_3"/>
<sequence length="110" mass="12702">MQLHCVVSNLPPSVDNAPNEMQAELLQLQILDTEQLLTIAQAEIDPDQHHRCVELLDKHQDEKLTPEERLELAELRQAADRLMLRKAYAWSVLRWKGHRIPALIDLPVIL</sequence>